<sequence>MRWILFSRASFVWWIVVVVILNTCLVTPLELTFPPLTSPSPLLGQTTLKLGQPAALGTWSWGNKLLYEYDEGRDNPEILKSFRAARKNNVNLFDTGDSYGTGKLQGNAERLLREGYEVEECESNNDILSSILPARPPIFLSKIAVYPWLLTSDSYYRNIMSSRERLGIRGDGTGASFVPSIHWSPNNYNPFQTSALYEALAHCYTEGYSDGVGLSNLGSNELLKAAEYFQRKNVPIAANQIQCSLVSDFERDVKPALEVANEAGITTLGYSPLGLGLLCSSRQRTARGKLRSFVFDKIVGDDSGRELLEAMTRIAKGRRGGEVSQVALNWVKKQGLTVLFGARSEDRVMENIKGVNGEFELTNAEFEELEEWRRRLKVKGTRNVFMTS</sequence>
<name>A0A9W7GK39_9STRA</name>
<evidence type="ECO:0000256" key="2">
    <source>
        <dbReference type="SAM" id="Phobius"/>
    </source>
</evidence>
<dbReference type="InterPro" id="IPR023210">
    <property type="entry name" value="NADP_OxRdtase_dom"/>
</dbReference>
<gene>
    <name evidence="4" type="ORF">TrCOL_g1456</name>
</gene>
<dbReference type="GO" id="GO:0016491">
    <property type="term" value="F:oxidoreductase activity"/>
    <property type="evidence" value="ECO:0007669"/>
    <property type="project" value="UniProtKB-KW"/>
</dbReference>
<keyword evidence="2" id="KW-0472">Membrane</keyword>
<keyword evidence="1" id="KW-0560">Oxidoreductase</keyword>
<evidence type="ECO:0000256" key="1">
    <source>
        <dbReference type="ARBA" id="ARBA00023002"/>
    </source>
</evidence>
<dbReference type="PANTHER" id="PTHR43364:SF4">
    <property type="entry name" value="NAD(P)-LINKED OXIDOREDUCTASE SUPERFAMILY PROTEIN"/>
    <property type="match status" value="1"/>
</dbReference>
<reference evidence="5" key="1">
    <citation type="journal article" date="2023" name="Commun. Biol.">
        <title>Genome analysis of Parmales, the sister group of diatoms, reveals the evolutionary specialization of diatoms from phago-mixotrophs to photoautotrophs.</title>
        <authorList>
            <person name="Ban H."/>
            <person name="Sato S."/>
            <person name="Yoshikawa S."/>
            <person name="Yamada K."/>
            <person name="Nakamura Y."/>
            <person name="Ichinomiya M."/>
            <person name="Sato N."/>
            <person name="Blanc-Mathieu R."/>
            <person name="Endo H."/>
            <person name="Kuwata A."/>
            <person name="Ogata H."/>
        </authorList>
    </citation>
    <scope>NUCLEOTIDE SEQUENCE [LARGE SCALE GENOMIC DNA]</scope>
</reference>
<protein>
    <recommendedName>
        <fullName evidence="3">NADP-dependent oxidoreductase domain-containing protein</fullName>
    </recommendedName>
</protein>
<keyword evidence="2" id="KW-0812">Transmembrane</keyword>
<organism evidence="4 5">
    <name type="scientific">Triparma columacea</name>
    <dbReference type="NCBI Taxonomy" id="722753"/>
    <lineage>
        <taxon>Eukaryota</taxon>
        <taxon>Sar</taxon>
        <taxon>Stramenopiles</taxon>
        <taxon>Ochrophyta</taxon>
        <taxon>Bolidophyceae</taxon>
        <taxon>Parmales</taxon>
        <taxon>Triparmaceae</taxon>
        <taxon>Triparma</taxon>
    </lineage>
</organism>
<dbReference type="InterPro" id="IPR050523">
    <property type="entry name" value="AKR_Detox_Biosynth"/>
</dbReference>
<accession>A0A9W7GK39</accession>
<keyword evidence="5" id="KW-1185">Reference proteome</keyword>
<dbReference type="Proteomes" id="UP001165065">
    <property type="component" value="Unassembled WGS sequence"/>
</dbReference>
<feature type="domain" description="NADP-dependent oxidoreductase" evidence="3">
    <location>
        <begin position="56"/>
        <end position="371"/>
    </location>
</feature>
<dbReference type="Gene3D" id="3.20.20.100">
    <property type="entry name" value="NADP-dependent oxidoreductase domain"/>
    <property type="match status" value="1"/>
</dbReference>
<evidence type="ECO:0000313" key="4">
    <source>
        <dbReference type="EMBL" id="GMI46206.1"/>
    </source>
</evidence>
<dbReference type="EMBL" id="BRYA01000287">
    <property type="protein sequence ID" value="GMI46206.1"/>
    <property type="molecule type" value="Genomic_DNA"/>
</dbReference>
<keyword evidence="2" id="KW-1133">Transmembrane helix</keyword>
<dbReference type="InterPro" id="IPR036812">
    <property type="entry name" value="NAD(P)_OxRdtase_dom_sf"/>
</dbReference>
<proteinExistence type="predicted"/>
<dbReference type="PANTHER" id="PTHR43364">
    <property type="entry name" value="NADH-SPECIFIC METHYLGLYOXAL REDUCTASE-RELATED"/>
    <property type="match status" value="1"/>
</dbReference>
<dbReference type="AlphaFoldDB" id="A0A9W7GK39"/>
<dbReference type="OrthoDB" id="2310150at2759"/>
<dbReference type="SUPFAM" id="SSF51430">
    <property type="entry name" value="NAD(P)-linked oxidoreductase"/>
    <property type="match status" value="1"/>
</dbReference>
<dbReference type="Pfam" id="PF00248">
    <property type="entry name" value="Aldo_ket_red"/>
    <property type="match status" value="1"/>
</dbReference>
<comment type="caution">
    <text evidence="4">The sequence shown here is derived from an EMBL/GenBank/DDBJ whole genome shotgun (WGS) entry which is preliminary data.</text>
</comment>
<evidence type="ECO:0000313" key="5">
    <source>
        <dbReference type="Proteomes" id="UP001165065"/>
    </source>
</evidence>
<feature type="transmembrane region" description="Helical" evidence="2">
    <location>
        <begin position="12"/>
        <end position="33"/>
    </location>
</feature>
<evidence type="ECO:0000259" key="3">
    <source>
        <dbReference type="Pfam" id="PF00248"/>
    </source>
</evidence>